<evidence type="ECO:0000256" key="1">
    <source>
        <dbReference type="SAM" id="MobiDB-lite"/>
    </source>
</evidence>
<dbReference type="SUPFAM" id="SSF56112">
    <property type="entry name" value="Protein kinase-like (PK-like)"/>
    <property type="match status" value="1"/>
</dbReference>
<dbReference type="PANTHER" id="PTHR21310:SF40">
    <property type="entry name" value="AMINOGLYCOSIDE PHOSPHOTRANSFERASE DOMAIN-CONTAINING PROTEIN-RELATED"/>
    <property type="match status" value="1"/>
</dbReference>
<gene>
    <name evidence="3" type="ORF">ACFFJD_09030</name>
</gene>
<protein>
    <submittedName>
        <fullName evidence="3">Phosphotransferase family protein</fullName>
    </submittedName>
</protein>
<dbReference type="RefSeq" id="WP_382363288.1">
    <property type="nucleotide sequence ID" value="NZ_JBHLWV010000019.1"/>
</dbReference>
<dbReference type="EMBL" id="JBHLWV010000019">
    <property type="protein sequence ID" value="MFC0314994.1"/>
    <property type="molecule type" value="Genomic_DNA"/>
</dbReference>
<feature type="domain" description="Aminoglycoside phosphotransferase" evidence="2">
    <location>
        <begin position="95"/>
        <end position="281"/>
    </location>
</feature>
<organism evidence="3 4">
    <name type="scientific">Gordonia phosphorivorans</name>
    <dbReference type="NCBI Taxonomy" id="1056982"/>
    <lineage>
        <taxon>Bacteria</taxon>
        <taxon>Bacillati</taxon>
        <taxon>Actinomycetota</taxon>
        <taxon>Actinomycetes</taxon>
        <taxon>Mycobacteriales</taxon>
        <taxon>Gordoniaceae</taxon>
        <taxon>Gordonia</taxon>
    </lineage>
</organism>
<sequence>MGIVSALASNADEGREIARPTESQRDPDWLRDRLNAWIKTRAGQDAVVTGVTLPSANGMSSETLLAEAVIGGQPHSLVVRVAPMEASDPVFPSYDLDGQFRLIAHVAATTDLPLPKLWWSEPDPEPLGAPFFVMSRVDGRIPPDVMPYTFGSWVTEATPAERTAMARRGIGVVAQIHAVPLDGAELEQPRPGETALQAHLRRLRDFYLWASRDGVSAPLIDRGFAWVQENMPAESDPVLCWGDARIGNIIYDGFTPAAVLDWEMAAMGPRELDVAWMVFLHRFFQDLTELAGMEGLPAFLTRDQVSADYLAETGYELRDLDFYTVYAALIHAVVMYRIQTRAIHFGQAATPEDPDDMIMHRKTLEAMLDGTYWESIK</sequence>
<evidence type="ECO:0000259" key="2">
    <source>
        <dbReference type="Pfam" id="PF01636"/>
    </source>
</evidence>
<proteinExistence type="predicted"/>
<dbReference type="InterPro" id="IPR051678">
    <property type="entry name" value="AGP_Transferase"/>
</dbReference>
<dbReference type="InterPro" id="IPR002575">
    <property type="entry name" value="Aminoglycoside_PTrfase"/>
</dbReference>
<accession>A0ABV6H7Y0</accession>
<evidence type="ECO:0000313" key="4">
    <source>
        <dbReference type="Proteomes" id="UP001589783"/>
    </source>
</evidence>
<feature type="region of interest" description="Disordered" evidence="1">
    <location>
        <begin position="1"/>
        <end position="24"/>
    </location>
</feature>
<dbReference type="Gene3D" id="3.90.1200.10">
    <property type="match status" value="1"/>
</dbReference>
<dbReference type="CDD" id="cd05154">
    <property type="entry name" value="ACAD10_11_N-like"/>
    <property type="match status" value="1"/>
</dbReference>
<name>A0ABV6H7Y0_9ACTN</name>
<feature type="compositionally biased region" description="Basic and acidic residues" evidence="1">
    <location>
        <begin position="12"/>
        <end position="24"/>
    </location>
</feature>
<dbReference type="InterPro" id="IPR041726">
    <property type="entry name" value="ACAD10_11_N"/>
</dbReference>
<dbReference type="PANTHER" id="PTHR21310">
    <property type="entry name" value="AMINOGLYCOSIDE PHOSPHOTRANSFERASE-RELATED-RELATED"/>
    <property type="match status" value="1"/>
</dbReference>
<comment type="caution">
    <text evidence="3">The sequence shown here is derived from an EMBL/GenBank/DDBJ whole genome shotgun (WGS) entry which is preliminary data.</text>
</comment>
<dbReference type="InterPro" id="IPR011009">
    <property type="entry name" value="Kinase-like_dom_sf"/>
</dbReference>
<reference evidence="3 4" key="1">
    <citation type="submission" date="2024-09" db="EMBL/GenBank/DDBJ databases">
        <authorList>
            <person name="Sun Q."/>
            <person name="Mori K."/>
        </authorList>
    </citation>
    <scope>NUCLEOTIDE SEQUENCE [LARGE SCALE GENOMIC DNA]</scope>
    <source>
        <strain evidence="3 4">CCM 7957</strain>
    </source>
</reference>
<dbReference type="Pfam" id="PF01636">
    <property type="entry name" value="APH"/>
    <property type="match status" value="1"/>
</dbReference>
<keyword evidence="4" id="KW-1185">Reference proteome</keyword>
<evidence type="ECO:0000313" key="3">
    <source>
        <dbReference type="EMBL" id="MFC0314994.1"/>
    </source>
</evidence>
<dbReference type="Proteomes" id="UP001589783">
    <property type="component" value="Unassembled WGS sequence"/>
</dbReference>
<dbReference type="Gene3D" id="3.30.200.20">
    <property type="entry name" value="Phosphorylase Kinase, domain 1"/>
    <property type="match status" value="1"/>
</dbReference>